<dbReference type="KEGG" id="dci:103516116"/>
<organism evidence="4 5">
    <name type="scientific">Diaphorina citri</name>
    <name type="common">Asian citrus psyllid</name>
    <dbReference type="NCBI Taxonomy" id="121845"/>
    <lineage>
        <taxon>Eukaryota</taxon>
        <taxon>Metazoa</taxon>
        <taxon>Ecdysozoa</taxon>
        <taxon>Arthropoda</taxon>
        <taxon>Hexapoda</taxon>
        <taxon>Insecta</taxon>
        <taxon>Pterygota</taxon>
        <taxon>Neoptera</taxon>
        <taxon>Paraneoptera</taxon>
        <taxon>Hemiptera</taxon>
        <taxon>Sternorrhyncha</taxon>
        <taxon>Psylloidea</taxon>
        <taxon>Psyllidae</taxon>
        <taxon>Diaphorininae</taxon>
        <taxon>Diaphorina</taxon>
    </lineage>
</organism>
<keyword evidence="4" id="KW-1185">Reference proteome</keyword>
<dbReference type="PROSITE" id="PS50966">
    <property type="entry name" value="ZF_SWIM"/>
    <property type="match status" value="1"/>
</dbReference>
<keyword evidence="1" id="KW-0863">Zinc-finger</keyword>
<name>A0A3Q0J7F8_DIACI</name>
<dbReference type="PaxDb" id="121845-A0A3Q0J7F8"/>
<evidence type="ECO:0000313" key="5">
    <source>
        <dbReference type="RefSeq" id="XP_026684404.1"/>
    </source>
</evidence>
<protein>
    <submittedName>
        <fullName evidence="5">Uncharacterized protein LOC103516116</fullName>
    </submittedName>
</protein>
<gene>
    <name evidence="5" type="primary">LOC103516116</name>
</gene>
<keyword evidence="1" id="KW-0479">Metal-binding</keyword>
<sequence length="219" mass="24977">MDCEPEGSDAANGTSFDHMYCTPKTGSIVKLHAVFAKFKDDIALFRKGEMACQNGDVQDASYDPKLKILQGLVFSPMKTKVFSVEVTLVKDKIGQCFCSCPRDKPLCHHIAALLIHCYEKMTKADTIFQPRKDYEPCRSPTEEDMRFFLEELRKLNGPMTGMQWLLECHFEDDRPKQKVPSKKKTTTAGSNKVKRSRKRLKSDTEDSDPEESNMIDLRP</sequence>
<dbReference type="Pfam" id="PF04434">
    <property type="entry name" value="SWIM"/>
    <property type="match status" value="1"/>
</dbReference>
<evidence type="ECO:0000259" key="3">
    <source>
        <dbReference type="PROSITE" id="PS50966"/>
    </source>
</evidence>
<keyword evidence="1" id="KW-0862">Zinc</keyword>
<dbReference type="Proteomes" id="UP000079169">
    <property type="component" value="Unplaced"/>
</dbReference>
<accession>A0A3Q0J7F8</accession>
<dbReference type="GeneID" id="103516116"/>
<dbReference type="AlphaFoldDB" id="A0A3Q0J7F8"/>
<dbReference type="GO" id="GO:0008270">
    <property type="term" value="F:zinc ion binding"/>
    <property type="evidence" value="ECO:0007669"/>
    <property type="project" value="UniProtKB-KW"/>
</dbReference>
<feature type="region of interest" description="Disordered" evidence="2">
    <location>
        <begin position="173"/>
        <end position="219"/>
    </location>
</feature>
<dbReference type="InterPro" id="IPR007527">
    <property type="entry name" value="Znf_SWIM"/>
</dbReference>
<evidence type="ECO:0000256" key="1">
    <source>
        <dbReference type="PROSITE-ProRule" id="PRU00325"/>
    </source>
</evidence>
<dbReference type="RefSeq" id="XP_026684404.1">
    <property type="nucleotide sequence ID" value="XM_026828603.1"/>
</dbReference>
<feature type="domain" description="SWIM-type" evidence="3">
    <location>
        <begin position="82"/>
        <end position="118"/>
    </location>
</feature>
<evidence type="ECO:0000256" key="2">
    <source>
        <dbReference type="SAM" id="MobiDB-lite"/>
    </source>
</evidence>
<proteinExistence type="predicted"/>
<evidence type="ECO:0000313" key="4">
    <source>
        <dbReference type="Proteomes" id="UP000079169"/>
    </source>
</evidence>
<reference evidence="5" key="1">
    <citation type="submission" date="2025-08" db="UniProtKB">
        <authorList>
            <consortium name="RefSeq"/>
        </authorList>
    </citation>
    <scope>IDENTIFICATION</scope>
</reference>